<dbReference type="Gene3D" id="1.10.287.470">
    <property type="entry name" value="Helix hairpin bin"/>
    <property type="match status" value="1"/>
</dbReference>
<dbReference type="InterPro" id="IPR058625">
    <property type="entry name" value="MdtA-like_BSH"/>
</dbReference>
<accession>A0A537JI56</accession>
<evidence type="ECO:0000256" key="4">
    <source>
        <dbReference type="SAM" id="MobiDB-lite"/>
    </source>
</evidence>
<dbReference type="GO" id="GO:0030313">
    <property type="term" value="C:cell envelope"/>
    <property type="evidence" value="ECO:0007669"/>
    <property type="project" value="UniProtKB-SubCell"/>
</dbReference>
<dbReference type="Gene3D" id="2.40.50.100">
    <property type="match status" value="2"/>
</dbReference>
<dbReference type="AlphaFoldDB" id="A0A537JI56"/>
<dbReference type="Pfam" id="PF25917">
    <property type="entry name" value="BSH_RND"/>
    <property type="match status" value="1"/>
</dbReference>
<feature type="coiled-coil region" evidence="3">
    <location>
        <begin position="207"/>
        <end position="234"/>
    </location>
</feature>
<dbReference type="InterPro" id="IPR050465">
    <property type="entry name" value="UPF0194_transport"/>
</dbReference>
<evidence type="ECO:0000256" key="3">
    <source>
        <dbReference type="SAM" id="Coils"/>
    </source>
</evidence>
<evidence type="ECO:0000313" key="7">
    <source>
        <dbReference type="EMBL" id="TMI83012.1"/>
    </source>
</evidence>
<dbReference type="EMBL" id="VBAO01000097">
    <property type="protein sequence ID" value="TMI83012.1"/>
    <property type="molecule type" value="Genomic_DNA"/>
</dbReference>
<evidence type="ECO:0000259" key="5">
    <source>
        <dbReference type="Pfam" id="PF25917"/>
    </source>
</evidence>
<feature type="coiled-coil region" evidence="3">
    <location>
        <begin position="134"/>
        <end position="161"/>
    </location>
</feature>
<feature type="compositionally biased region" description="Gly residues" evidence="4">
    <location>
        <begin position="468"/>
        <end position="488"/>
    </location>
</feature>
<sequence>MTLTSRGVWRAAVAVFLIGAVATGAAWGFQRLTTRRGGIRYVTRPVAYADISASVNETGTVNPVDVVQVGSQVSGTIATLNVDYNSKVTKGEVLATLDPTTFRAAVEQATASLEAAQSSAAATQSGVLQAQAGLESAAANLRQVQANLRSAQANAGKANAQLALANLTVTRDAPLLQQGFIAQNQMDADRTAAAASAEDDRAAQDAAVAAQAQVGAAEAQLRSAQAQVKTSQAQAAASQHQVASSAAQLQQAQYNFSRTVITSPIDGVVMARNVSVGQTVAASFQTPTLFTLATNLTNMQVDTSVDEADVGNVRPGETAHISVTAFPNVSFAGTVQQVRVNPTVVQNVVTYDAVVIVHDTSGRLLPGMTAQVAIDVGTRTHVLALPIAALLYRPLAAGGAPSAAQGNGSTGAPVAGAPGSQVTVWRLGNGRPQAVPVVIGLSDGQTVEIASGNIHDGDRVIIAQVRGQGRGPGGLQGPAGGPGPGGGG</sequence>
<dbReference type="SUPFAM" id="SSF111369">
    <property type="entry name" value="HlyD-like secretion proteins"/>
    <property type="match status" value="2"/>
</dbReference>
<feature type="domain" description="CusB-like beta-barrel" evidence="6">
    <location>
        <begin position="302"/>
        <end position="374"/>
    </location>
</feature>
<organism evidence="7 8">
    <name type="scientific">Candidatus Segetimicrobium genomatis</name>
    <dbReference type="NCBI Taxonomy" id="2569760"/>
    <lineage>
        <taxon>Bacteria</taxon>
        <taxon>Bacillati</taxon>
        <taxon>Candidatus Sysuimicrobiota</taxon>
        <taxon>Candidatus Sysuimicrobiia</taxon>
        <taxon>Candidatus Sysuimicrobiales</taxon>
        <taxon>Candidatus Segetimicrobiaceae</taxon>
        <taxon>Candidatus Segetimicrobium</taxon>
    </lineage>
</organism>
<evidence type="ECO:0000259" key="6">
    <source>
        <dbReference type="Pfam" id="PF25954"/>
    </source>
</evidence>
<protein>
    <submittedName>
        <fullName evidence="7">HlyD family efflux transporter periplasmic adaptor subunit</fullName>
    </submittedName>
</protein>
<comment type="subcellular location">
    <subcellularLocation>
        <location evidence="1">Cell envelope</location>
    </subcellularLocation>
</comment>
<proteinExistence type="predicted"/>
<dbReference type="PANTHER" id="PTHR32347:SF14">
    <property type="entry name" value="EFFLUX SYSTEM COMPONENT YKNX-RELATED"/>
    <property type="match status" value="1"/>
</dbReference>
<gene>
    <name evidence="7" type="ORF">E6H04_03700</name>
</gene>
<evidence type="ECO:0000313" key="8">
    <source>
        <dbReference type="Proteomes" id="UP000320048"/>
    </source>
</evidence>
<comment type="caution">
    <text evidence="7">The sequence shown here is derived from an EMBL/GenBank/DDBJ whole genome shotgun (WGS) entry which is preliminary data.</text>
</comment>
<reference evidence="7 8" key="1">
    <citation type="journal article" date="2019" name="Nat. Microbiol.">
        <title>Mediterranean grassland soil C-N compound turnover is dependent on rainfall and depth, and is mediated by genomically divergent microorganisms.</title>
        <authorList>
            <person name="Diamond S."/>
            <person name="Andeer P.F."/>
            <person name="Li Z."/>
            <person name="Crits-Christoph A."/>
            <person name="Burstein D."/>
            <person name="Anantharaman K."/>
            <person name="Lane K.R."/>
            <person name="Thomas B.C."/>
            <person name="Pan C."/>
            <person name="Northen T.R."/>
            <person name="Banfield J.F."/>
        </authorList>
    </citation>
    <scope>NUCLEOTIDE SEQUENCE [LARGE SCALE GENOMIC DNA]</scope>
    <source>
        <strain evidence="7">NP_7</strain>
    </source>
</reference>
<feature type="region of interest" description="Disordered" evidence="4">
    <location>
        <begin position="467"/>
        <end position="488"/>
    </location>
</feature>
<name>A0A537JI56_9BACT</name>
<dbReference type="Gene3D" id="2.40.30.170">
    <property type="match status" value="1"/>
</dbReference>
<dbReference type="Proteomes" id="UP000320048">
    <property type="component" value="Unassembled WGS sequence"/>
</dbReference>
<dbReference type="Pfam" id="PF25954">
    <property type="entry name" value="Beta-barrel_RND_2"/>
    <property type="match status" value="1"/>
</dbReference>
<evidence type="ECO:0000256" key="2">
    <source>
        <dbReference type="ARBA" id="ARBA00023054"/>
    </source>
</evidence>
<feature type="domain" description="Multidrug resistance protein MdtA-like barrel-sandwich hybrid" evidence="5">
    <location>
        <begin position="66"/>
        <end position="289"/>
    </location>
</feature>
<dbReference type="PANTHER" id="PTHR32347">
    <property type="entry name" value="EFFLUX SYSTEM COMPONENT YKNX-RELATED"/>
    <property type="match status" value="1"/>
</dbReference>
<evidence type="ECO:0000256" key="1">
    <source>
        <dbReference type="ARBA" id="ARBA00004196"/>
    </source>
</evidence>
<keyword evidence="2 3" id="KW-0175">Coiled coil</keyword>
<dbReference type="InterPro" id="IPR058792">
    <property type="entry name" value="Beta-barrel_RND_2"/>
</dbReference>